<evidence type="ECO:0000256" key="5">
    <source>
        <dbReference type="SAM" id="MobiDB-lite"/>
    </source>
</evidence>
<dbReference type="RefSeq" id="XP_009011814.1">
    <property type="nucleotide sequence ID" value="XM_009013566.1"/>
</dbReference>
<dbReference type="CTD" id="20202100"/>
<dbReference type="SUPFAM" id="SSF54001">
    <property type="entry name" value="Cysteine proteinases"/>
    <property type="match status" value="1"/>
</dbReference>
<evidence type="ECO:0000259" key="6">
    <source>
        <dbReference type="PROSITE" id="PS51443"/>
    </source>
</evidence>
<feature type="domain" description="Peptidase C83" evidence="6">
    <location>
        <begin position="44"/>
        <end position="264"/>
    </location>
</feature>
<dbReference type="PANTHER" id="PTHR33447">
    <property type="entry name" value="GLUTATHIONE GAMMA-GLUTAMYLCYSTEINYLTRANSFERASE"/>
    <property type="match status" value="1"/>
</dbReference>
<evidence type="ECO:0000313" key="7">
    <source>
        <dbReference type="EMBL" id="ESO10000.1"/>
    </source>
</evidence>
<keyword evidence="3" id="KW-0808">Transferase</keyword>
<dbReference type="HOGENOM" id="CLU_046059_1_0_1"/>
<dbReference type="GO" id="GO:0098849">
    <property type="term" value="P:cellular detoxification of cadmium ion"/>
    <property type="evidence" value="ECO:0000318"/>
    <property type="project" value="GO_Central"/>
</dbReference>
<gene>
    <name evidence="8" type="primary">20202100</name>
    <name evidence="7" type="ORF">HELRODRAFT_167837</name>
</gene>
<evidence type="ECO:0000256" key="4">
    <source>
        <dbReference type="ARBA" id="ARBA00022723"/>
    </source>
</evidence>
<reference evidence="8" key="3">
    <citation type="submission" date="2015-06" db="UniProtKB">
        <authorList>
            <consortium name="EnsemblMetazoa"/>
        </authorList>
    </citation>
    <scope>IDENTIFICATION</scope>
</reference>
<feature type="region of interest" description="Disordered" evidence="5">
    <location>
        <begin position="1"/>
        <end position="20"/>
    </location>
</feature>
<sequence>MAPILHHVTRSSSSSSLPKSTNYHDFTTKVDETNINPNKYKISIQLPEFYRRELPSCCKSFCSQEGKLIFQEALLSGHMDCYFPLAAQFRTQEEPAFCGLSTLVMVLNTLEVDPKRVWKGPWRWYHENMLDCCIPLKTIEKNGITMDQFACLAACNMLQVEMVRMNPTSSEENFRQLVKLLTKRMDKIMVVSYSRLTLEQTGDGHFSPIGGYNPERDMVLIMDTARFKYPPHWVSLPLLFRAMQMVDPTSDLPRGYFLLSKSQLSPALLFHPSSHFSPLGMDDTLTNFFKLWENLLCTELTSSDPNRQLDVADWIVDEVVRLLAEVQGHVHLLTAYLDPKLSEDRHLAYPSKVSSMINTLESLPLFSCIKSRSPPLNFDSICHAGSSSNFTNTANDSTTPDDAISIELRDVLHSLTPDHFLVMFLLSWPYHRCKRQTVGSSLHLYITTQLSRVQSKLLQNECSRLRQQLASIINFTKNSFHSCPHHHQR</sequence>
<dbReference type="GO" id="GO:0010273">
    <property type="term" value="P:detoxification of copper ion"/>
    <property type="evidence" value="ECO:0000318"/>
    <property type="project" value="GO_Central"/>
</dbReference>
<evidence type="ECO:0000256" key="3">
    <source>
        <dbReference type="ARBA" id="ARBA00022679"/>
    </source>
</evidence>
<dbReference type="InterPro" id="IPR038156">
    <property type="entry name" value="PCS_N_sf"/>
</dbReference>
<evidence type="ECO:0000313" key="8">
    <source>
        <dbReference type="EnsemblMetazoa" id="HelroP167837"/>
    </source>
</evidence>
<reference evidence="9" key="1">
    <citation type="submission" date="2012-12" db="EMBL/GenBank/DDBJ databases">
        <authorList>
            <person name="Hellsten U."/>
            <person name="Grimwood J."/>
            <person name="Chapman J.A."/>
            <person name="Shapiro H."/>
            <person name="Aerts A."/>
            <person name="Otillar R.P."/>
            <person name="Terry A.Y."/>
            <person name="Boore J.L."/>
            <person name="Simakov O."/>
            <person name="Marletaz F."/>
            <person name="Cho S.-J."/>
            <person name="Edsinger-Gonzales E."/>
            <person name="Havlak P."/>
            <person name="Kuo D.-H."/>
            <person name="Larsson T."/>
            <person name="Lv J."/>
            <person name="Arendt D."/>
            <person name="Savage R."/>
            <person name="Osoegawa K."/>
            <person name="de Jong P."/>
            <person name="Lindberg D.R."/>
            <person name="Seaver E.C."/>
            <person name="Weisblat D.A."/>
            <person name="Putnam N.H."/>
            <person name="Grigoriev I.V."/>
            <person name="Rokhsar D.S."/>
        </authorList>
    </citation>
    <scope>NUCLEOTIDE SEQUENCE</scope>
</reference>
<dbReference type="EC" id="2.3.2.15" evidence="1"/>
<keyword evidence="4" id="KW-0479">Metal-binding</keyword>
<keyword evidence="9" id="KW-1185">Reference proteome</keyword>
<dbReference type="EnsemblMetazoa" id="HelroT167837">
    <property type="protein sequence ID" value="HelroP167837"/>
    <property type="gene ID" value="HelroG167837"/>
</dbReference>
<dbReference type="Proteomes" id="UP000015101">
    <property type="component" value="Unassembled WGS sequence"/>
</dbReference>
<dbReference type="InterPro" id="IPR007719">
    <property type="entry name" value="PCS_N"/>
</dbReference>
<dbReference type="PROSITE" id="PS51443">
    <property type="entry name" value="PCS"/>
    <property type="match status" value="1"/>
</dbReference>
<dbReference type="EMBL" id="AMQM01002853">
    <property type="status" value="NOT_ANNOTATED_CDS"/>
    <property type="molecule type" value="Genomic_DNA"/>
</dbReference>
<evidence type="ECO:0000256" key="2">
    <source>
        <dbReference type="ARBA" id="ARBA00022539"/>
    </source>
</evidence>
<reference evidence="7 9" key="2">
    <citation type="journal article" date="2013" name="Nature">
        <title>Insights into bilaterian evolution from three spiralian genomes.</title>
        <authorList>
            <person name="Simakov O."/>
            <person name="Marletaz F."/>
            <person name="Cho S.J."/>
            <person name="Edsinger-Gonzales E."/>
            <person name="Havlak P."/>
            <person name="Hellsten U."/>
            <person name="Kuo D.H."/>
            <person name="Larsson T."/>
            <person name="Lv J."/>
            <person name="Arendt D."/>
            <person name="Savage R."/>
            <person name="Osoegawa K."/>
            <person name="de Jong P."/>
            <person name="Grimwood J."/>
            <person name="Chapman J.A."/>
            <person name="Shapiro H."/>
            <person name="Aerts A."/>
            <person name="Otillar R.P."/>
            <person name="Terry A.Y."/>
            <person name="Boore J.L."/>
            <person name="Grigoriev I.V."/>
            <person name="Lindberg D.R."/>
            <person name="Seaver E.C."/>
            <person name="Weisblat D.A."/>
            <person name="Putnam N.H."/>
            <person name="Rokhsar D.S."/>
        </authorList>
    </citation>
    <scope>NUCLEOTIDE SEQUENCE</scope>
</reference>
<dbReference type="FunFam" id="3.90.70.30:FF:000001">
    <property type="entry name" value="Glutathione gamma-glutamylcysteinyltransferase 1"/>
    <property type="match status" value="1"/>
</dbReference>
<dbReference type="Pfam" id="PF05023">
    <property type="entry name" value="Phytochelatin"/>
    <property type="match status" value="1"/>
</dbReference>
<accession>T1EZV0</accession>
<dbReference type="InParanoid" id="T1EZV0"/>
<dbReference type="eggNOG" id="KOG0632">
    <property type="taxonomic scope" value="Eukaryota"/>
</dbReference>
<dbReference type="GO" id="GO:0016756">
    <property type="term" value="F:glutathione gamma-glutamylcysteinyltransferase activity"/>
    <property type="evidence" value="ECO:0000318"/>
    <property type="project" value="GO_Central"/>
</dbReference>
<dbReference type="OrthoDB" id="448954at2759"/>
<dbReference type="InterPro" id="IPR038765">
    <property type="entry name" value="Papain-like_cys_pep_sf"/>
</dbReference>
<dbReference type="InterPro" id="IPR040409">
    <property type="entry name" value="PCS-like"/>
</dbReference>
<dbReference type="KEGG" id="hro:HELRODRAFT_167837"/>
<keyword evidence="2" id="KW-0104">Cadmium</keyword>
<dbReference type="PANTHER" id="PTHR33447:SF2">
    <property type="entry name" value="GLUTATHIONE GAMMA-GLUTAMYLCYSTEINYLTRANSFERASE"/>
    <property type="match status" value="1"/>
</dbReference>
<dbReference type="EMBL" id="KB095905">
    <property type="protein sequence ID" value="ESO10000.1"/>
    <property type="molecule type" value="Genomic_DNA"/>
</dbReference>
<evidence type="ECO:0000313" key="9">
    <source>
        <dbReference type="Proteomes" id="UP000015101"/>
    </source>
</evidence>
<dbReference type="GO" id="GO:0046938">
    <property type="term" value="P:phytochelatin biosynthetic process"/>
    <property type="evidence" value="ECO:0000318"/>
    <property type="project" value="GO_Central"/>
</dbReference>
<dbReference type="GO" id="GO:0046872">
    <property type="term" value="F:metal ion binding"/>
    <property type="evidence" value="ECO:0007669"/>
    <property type="project" value="UniProtKB-KW"/>
</dbReference>
<name>T1EZV0_HELRO</name>
<dbReference type="AlphaFoldDB" id="T1EZV0"/>
<dbReference type="GeneID" id="20202100"/>
<protein>
    <recommendedName>
        <fullName evidence="1">glutathione gamma-glutamylcysteinyltransferase</fullName>
        <ecNumber evidence="1">2.3.2.15</ecNumber>
    </recommendedName>
</protein>
<proteinExistence type="predicted"/>
<dbReference type="Gene3D" id="3.90.70.30">
    <property type="entry name" value="Phytochelatin synthase, N-terminal domain"/>
    <property type="match status" value="1"/>
</dbReference>
<evidence type="ECO:0000256" key="1">
    <source>
        <dbReference type="ARBA" id="ARBA00012468"/>
    </source>
</evidence>
<organism evidence="8 9">
    <name type="scientific">Helobdella robusta</name>
    <name type="common">Californian leech</name>
    <dbReference type="NCBI Taxonomy" id="6412"/>
    <lineage>
        <taxon>Eukaryota</taxon>
        <taxon>Metazoa</taxon>
        <taxon>Spiralia</taxon>
        <taxon>Lophotrochozoa</taxon>
        <taxon>Annelida</taxon>
        <taxon>Clitellata</taxon>
        <taxon>Hirudinea</taxon>
        <taxon>Rhynchobdellida</taxon>
        <taxon>Glossiphoniidae</taxon>
        <taxon>Helobdella</taxon>
    </lineage>
</organism>